<accession>A0AB72UJY8</accession>
<keyword evidence="1" id="KW-0614">Plasmid</keyword>
<proteinExistence type="predicted"/>
<protein>
    <submittedName>
        <fullName evidence="1">Uncharacterized protein</fullName>
    </submittedName>
</protein>
<evidence type="ECO:0000313" key="1">
    <source>
        <dbReference type="EMBL" id="AJD54459.1"/>
    </source>
</evidence>
<gene>
    <name evidence="1" type="ORF">TH3_21933</name>
</gene>
<dbReference type="KEGG" id="txi:TH3_21933"/>
<organism evidence="1 2">
    <name type="scientific">Thalassospira xiamenensis M-5 = DSM 17429</name>
    <dbReference type="NCBI Taxonomy" id="1123366"/>
    <lineage>
        <taxon>Bacteria</taxon>
        <taxon>Pseudomonadati</taxon>
        <taxon>Pseudomonadota</taxon>
        <taxon>Alphaproteobacteria</taxon>
        <taxon>Rhodospirillales</taxon>
        <taxon>Thalassospiraceae</taxon>
        <taxon>Thalassospira</taxon>
    </lineage>
</organism>
<dbReference type="AlphaFoldDB" id="A0AB72UJY8"/>
<geneLocation type="plasmid" evidence="2"/>
<sequence length="82" mass="9020">MDPGTIQAGKVYTDLNDLDRYVVTIVPANGKKLARIKWRRPGMFASKIETETIGAFARAIRARNDAVDVEFAPELPEGGMAK</sequence>
<reference evidence="1 2" key="1">
    <citation type="journal article" date="2012" name="J. Bacteriol.">
        <title>Genome sequence of Thalassospira xiamenensis type strain M-5.</title>
        <authorList>
            <person name="Lai Q."/>
            <person name="Shao Z."/>
        </authorList>
    </citation>
    <scope>NUCLEOTIDE SEQUENCE [LARGE SCALE GENOMIC DNA]</scope>
    <source>
        <strain evidence="1 2">M-5</strain>
    </source>
</reference>
<evidence type="ECO:0000313" key="2">
    <source>
        <dbReference type="Proteomes" id="UP000007127"/>
    </source>
</evidence>
<dbReference type="EMBL" id="CP004389">
    <property type="protein sequence ID" value="AJD54459.1"/>
    <property type="molecule type" value="Genomic_DNA"/>
</dbReference>
<dbReference type="Proteomes" id="UP000007127">
    <property type="component" value="Plasmid"/>
</dbReference>
<name>A0AB72UJY8_9PROT</name>